<feature type="non-terminal residue" evidence="1">
    <location>
        <position position="1"/>
    </location>
</feature>
<reference evidence="1" key="1">
    <citation type="journal article" date="2015" name="Nature">
        <title>Complex archaea that bridge the gap between prokaryotes and eukaryotes.</title>
        <authorList>
            <person name="Spang A."/>
            <person name="Saw J.H."/>
            <person name="Jorgensen S.L."/>
            <person name="Zaremba-Niedzwiedzka K."/>
            <person name="Martijn J."/>
            <person name="Lind A.E."/>
            <person name="van Eijk R."/>
            <person name="Schleper C."/>
            <person name="Guy L."/>
            <person name="Ettema T.J."/>
        </authorList>
    </citation>
    <scope>NUCLEOTIDE SEQUENCE</scope>
</reference>
<accession>A0A0F9LV50</accession>
<organism evidence="1">
    <name type="scientific">marine sediment metagenome</name>
    <dbReference type="NCBI Taxonomy" id="412755"/>
    <lineage>
        <taxon>unclassified sequences</taxon>
        <taxon>metagenomes</taxon>
        <taxon>ecological metagenomes</taxon>
    </lineage>
</organism>
<dbReference type="AlphaFoldDB" id="A0A0F9LV50"/>
<comment type="caution">
    <text evidence="1">The sequence shown here is derived from an EMBL/GenBank/DDBJ whole genome shotgun (WGS) entry which is preliminary data.</text>
</comment>
<gene>
    <name evidence="1" type="ORF">LCGC14_1462970</name>
</gene>
<evidence type="ECO:0000313" key="1">
    <source>
        <dbReference type="EMBL" id="KKM68240.1"/>
    </source>
</evidence>
<sequence>VFLEKMNELTIAAGLRVPFGKEGEGGQSG</sequence>
<protein>
    <submittedName>
        <fullName evidence="1">Uncharacterized protein</fullName>
    </submittedName>
</protein>
<dbReference type="EMBL" id="LAZR01010206">
    <property type="protein sequence ID" value="KKM68240.1"/>
    <property type="molecule type" value="Genomic_DNA"/>
</dbReference>
<proteinExistence type="predicted"/>
<name>A0A0F9LV50_9ZZZZ</name>